<comment type="caution">
    <text evidence="1">The sequence shown here is derived from an EMBL/GenBank/DDBJ whole genome shotgun (WGS) entry which is preliminary data.</text>
</comment>
<reference evidence="1 2" key="1">
    <citation type="journal article" date="2018" name="Front. Plant Sci.">
        <title>Red Clover (Trifolium pratense) and Zigzag Clover (T. medium) - A Picture of Genomic Similarities and Differences.</title>
        <authorList>
            <person name="Dluhosova J."/>
            <person name="Istvanek J."/>
            <person name="Nedelnik J."/>
            <person name="Repkova J."/>
        </authorList>
    </citation>
    <scope>NUCLEOTIDE SEQUENCE [LARGE SCALE GENOMIC DNA]</scope>
    <source>
        <strain evidence="2">cv. 10/8</strain>
        <tissue evidence="1">Leaf</tissue>
    </source>
</reference>
<sequence length="68" mass="7412">MIMEGIDFDLGNTLCASLFNKAINKDALHSLGHCSLIAALCKEKGVPDYPGDERLYPIKALPMSQFQG</sequence>
<proteinExistence type="predicted"/>
<evidence type="ECO:0000313" key="2">
    <source>
        <dbReference type="Proteomes" id="UP000265520"/>
    </source>
</evidence>
<feature type="non-terminal residue" evidence="1">
    <location>
        <position position="68"/>
    </location>
</feature>
<dbReference type="AlphaFoldDB" id="A0A392UKS8"/>
<evidence type="ECO:0000313" key="1">
    <source>
        <dbReference type="EMBL" id="MCI74239.1"/>
    </source>
</evidence>
<protein>
    <submittedName>
        <fullName evidence="1">Uncharacterized protein</fullName>
    </submittedName>
</protein>
<keyword evidence="2" id="KW-1185">Reference proteome</keyword>
<dbReference type="EMBL" id="LXQA010856365">
    <property type="protein sequence ID" value="MCI74239.1"/>
    <property type="molecule type" value="Genomic_DNA"/>
</dbReference>
<dbReference type="Proteomes" id="UP000265520">
    <property type="component" value="Unassembled WGS sequence"/>
</dbReference>
<name>A0A392UKS8_9FABA</name>
<organism evidence="1 2">
    <name type="scientific">Trifolium medium</name>
    <dbReference type="NCBI Taxonomy" id="97028"/>
    <lineage>
        <taxon>Eukaryota</taxon>
        <taxon>Viridiplantae</taxon>
        <taxon>Streptophyta</taxon>
        <taxon>Embryophyta</taxon>
        <taxon>Tracheophyta</taxon>
        <taxon>Spermatophyta</taxon>
        <taxon>Magnoliopsida</taxon>
        <taxon>eudicotyledons</taxon>
        <taxon>Gunneridae</taxon>
        <taxon>Pentapetalae</taxon>
        <taxon>rosids</taxon>
        <taxon>fabids</taxon>
        <taxon>Fabales</taxon>
        <taxon>Fabaceae</taxon>
        <taxon>Papilionoideae</taxon>
        <taxon>50 kb inversion clade</taxon>
        <taxon>NPAAA clade</taxon>
        <taxon>Hologalegina</taxon>
        <taxon>IRL clade</taxon>
        <taxon>Trifolieae</taxon>
        <taxon>Trifolium</taxon>
    </lineage>
</organism>
<accession>A0A392UKS8</accession>